<dbReference type="GO" id="GO:0005886">
    <property type="term" value="C:plasma membrane"/>
    <property type="evidence" value="ECO:0007669"/>
    <property type="project" value="UniProtKB-SubCell"/>
</dbReference>
<protein>
    <submittedName>
        <fullName evidence="6">UPF0177 protein yvdC</fullName>
    </submittedName>
</protein>
<dbReference type="InterPro" id="IPR052710">
    <property type="entry name" value="CAAX_protease"/>
</dbReference>
<feature type="transmembrane region" description="Helical" evidence="4">
    <location>
        <begin position="123"/>
        <end position="141"/>
    </location>
</feature>
<feature type="transmembrane region" description="Helical" evidence="4">
    <location>
        <begin position="12"/>
        <end position="29"/>
    </location>
</feature>
<dbReference type="STRING" id="1291764.GCA_001311235_01826"/>
<dbReference type="OrthoDB" id="8607342at2"/>
<accession>A0A2A5RKS3</accession>
<feature type="transmembrane region" description="Helical" evidence="4">
    <location>
        <begin position="57"/>
        <end position="77"/>
    </location>
</feature>
<evidence type="ECO:0000313" key="6">
    <source>
        <dbReference type="EMBL" id="PCR99801.1"/>
    </source>
</evidence>
<dbReference type="PANTHER" id="PTHR36435:SF1">
    <property type="entry name" value="CAAX AMINO TERMINAL PROTEASE FAMILY PROTEIN"/>
    <property type="match status" value="1"/>
</dbReference>
<dbReference type="GO" id="GO:0080120">
    <property type="term" value="P:CAAX-box protein maturation"/>
    <property type="evidence" value="ECO:0007669"/>
    <property type="project" value="UniProtKB-ARBA"/>
</dbReference>
<organism evidence="6 7">
    <name type="scientific">Lactococcus fujiensis JCM 16395</name>
    <dbReference type="NCBI Taxonomy" id="1291764"/>
    <lineage>
        <taxon>Bacteria</taxon>
        <taxon>Bacillati</taxon>
        <taxon>Bacillota</taxon>
        <taxon>Bacilli</taxon>
        <taxon>Lactobacillales</taxon>
        <taxon>Streptococcaceae</taxon>
        <taxon>Lactococcus</taxon>
    </lineage>
</organism>
<keyword evidence="3" id="KW-1003">Cell membrane</keyword>
<evidence type="ECO:0000256" key="1">
    <source>
        <dbReference type="ARBA" id="ARBA00004651"/>
    </source>
</evidence>
<evidence type="ECO:0000256" key="3">
    <source>
        <dbReference type="ARBA" id="ARBA00022475"/>
    </source>
</evidence>
<dbReference type="AlphaFoldDB" id="A0A2A5RKS3"/>
<feature type="transmembrane region" description="Helical" evidence="4">
    <location>
        <begin position="83"/>
        <end position="103"/>
    </location>
</feature>
<sequence length="259" mass="29829">MNNTHLEQLKKWRWLICLPFVLLFAYLFSPHTFSVFLLTVAVLYIIALLFLYGRASWLLFFGLSLLPMVTTSLILNFHKKFNLLDILVFMALFSISLVFSYLLARKKQLIQAPKRRNFPLGKILIGLLTLFAFSLFSSMIGKMLHSTGTVNQDALNELRKVIPIGIFAIQTIFAGFFEELTYRVAIFELVFKKQPKIAFIVACLLFAYMHGPTNVYSWLVYGSMSFTLTTIYAKYRNFYLNMSIHMLWNAIGIVAALLV</sequence>
<evidence type="ECO:0000259" key="5">
    <source>
        <dbReference type="Pfam" id="PF02517"/>
    </source>
</evidence>
<proteinExistence type="inferred from homology"/>
<dbReference type="PANTHER" id="PTHR36435">
    <property type="entry name" value="SLR1288 PROTEIN"/>
    <property type="match status" value="1"/>
</dbReference>
<feature type="transmembrane region" description="Helical" evidence="4">
    <location>
        <begin position="35"/>
        <end position="52"/>
    </location>
</feature>
<keyword evidence="7" id="KW-1185">Reference proteome</keyword>
<feature type="domain" description="CAAX prenyl protease 2/Lysostaphin resistance protein A-like" evidence="5">
    <location>
        <begin position="164"/>
        <end position="251"/>
    </location>
</feature>
<dbReference type="GO" id="GO:0004175">
    <property type="term" value="F:endopeptidase activity"/>
    <property type="evidence" value="ECO:0007669"/>
    <property type="project" value="UniProtKB-ARBA"/>
</dbReference>
<comment type="caution">
    <text evidence="6">The sequence shown here is derived from an EMBL/GenBank/DDBJ whole genome shotgun (WGS) entry which is preliminary data.</text>
</comment>
<feature type="transmembrane region" description="Helical" evidence="4">
    <location>
        <begin position="161"/>
        <end position="177"/>
    </location>
</feature>
<keyword evidence="4" id="KW-0812">Transmembrane</keyword>
<dbReference type="InterPro" id="IPR003675">
    <property type="entry name" value="Rce1/LyrA-like_dom"/>
</dbReference>
<dbReference type="Proteomes" id="UP000218181">
    <property type="component" value="Unassembled WGS sequence"/>
</dbReference>
<keyword evidence="4" id="KW-1133">Transmembrane helix</keyword>
<name>A0A2A5RKS3_9LACT</name>
<evidence type="ECO:0000256" key="2">
    <source>
        <dbReference type="ARBA" id="ARBA00009067"/>
    </source>
</evidence>
<feature type="transmembrane region" description="Helical" evidence="4">
    <location>
        <begin position="197"/>
        <end position="218"/>
    </location>
</feature>
<gene>
    <name evidence="6" type="ORF">RT41_GL001607</name>
</gene>
<comment type="similarity">
    <text evidence="2">Belongs to the UPF0177 family.</text>
</comment>
<reference evidence="6 7" key="1">
    <citation type="submission" date="2014-12" db="EMBL/GenBank/DDBJ databases">
        <title>Draft genome sequences of 10 type strains of Lactococcus.</title>
        <authorList>
            <person name="Sun Z."/>
            <person name="Zhong Z."/>
            <person name="Liu W."/>
            <person name="Zhang W."/>
            <person name="Zhang H."/>
        </authorList>
    </citation>
    <scope>NUCLEOTIDE SEQUENCE [LARGE SCALE GENOMIC DNA]</scope>
    <source>
        <strain evidence="6 7">JCM 16395</strain>
    </source>
</reference>
<dbReference type="EMBL" id="JXJU01000006">
    <property type="protein sequence ID" value="PCR99801.1"/>
    <property type="molecule type" value="Genomic_DNA"/>
</dbReference>
<comment type="subcellular location">
    <subcellularLocation>
        <location evidence="1">Cell membrane</location>
        <topology evidence="1">Multi-pass membrane protein</topology>
    </subcellularLocation>
</comment>
<keyword evidence="4" id="KW-0472">Membrane</keyword>
<feature type="transmembrane region" description="Helical" evidence="4">
    <location>
        <begin position="238"/>
        <end position="258"/>
    </location>
</feature>
<evidence type="ECO:0000313" key="7">
    <source>
        <dbReference type="Proteomes" id="UP000218181"/>
    </source>
</evidence>
<dbReference type="Pfam" id="PF02517">
    <property type="entry name" value="Rce1-like"/>
    <property type="match status" value="1"/>
</dbReference>
<evidence type="ECO:0000256" key="4">
    <source>
        <dbReference type="SAM" id="Phobius"/>
    </source>
</evidence>